<feature type="compositionally biased region" description="Polar residues" evidence="1">
    <location>
        <begin position="366"/>
        <end position="377"/>
    </location>
</feature>
<dbReference type="Proteomes" id="UP000799423">
    <property type="component" value="Unassembled WGS sequence"/>
</dbReference>
<feature type="region of interest" description="Disordered" evidence="1">
    <location>
        <begin position="73"/>
        <end position="271"/>
    </location>
</feature>
<dbReference type="EMBL" id="MU006303">
    <property type="protein sequence ID" value="KAF2851127.1"/>
    <property type="molecule type" value="Genomic_DNA"/>
</dbReference>
<feature type="compositionally biased region" description="Low complexity" evidence="1">
    <location>
        <begin position="113"/>
        <end position="125"/>
    </location>
</feature>
<organism evidence="2 3">
    <name type="scientific">Plenodomus tracheiphilus IPT5</name>
    <dbReference type="NCBI Taxonomy" id="1408161"/>
    <lineage>
        <taxon>Eukaryota</taxon>
        <taxon>Fungi</taxon>
        <taxon>Dikarya</taxon>
        <taxon>Ascomycota</taxon>
        <taxon>Pezizomycotina</taxon>
        <taxon>Dothideomycetes</taxon>
        <taxon>Pleosporomycetidae</taxon>
        <taxon>Pleosporales</taxon>
        <taxon>Pleosporineae</taxon>
        <taxon>Leptosphaeriaceae</taxon>
        <taxon>Plenodomus</taxon>
    </lineage>
</organism>
<feature type="compositionally biased region" description="Acidic residues" evidence="1">
    <location>
        <begin position="73"/>
        <end position="84"/>
    </location>
</feature>
<feature type="compositionally biased region" description="Low complexity" evidence="1">
    <location>
        <begin position="232"/>
        <end position="247"/>
    </location>
</feature>
<feature type="region of interest" description="Disordered" evidence="1">
    <location>
        <begin position="632"/>
        <end position="697"/>
    </location>
</feature>
<feature type="compositionally biased region" description="Acidic residues" evidence="1">
    <location>
        <begin position="203"/>
        <end position="214"/>
    </location>
</feature>
<protein>
    <submittedName>
        <fullName evidence="2">Uncharacterized protein</fullName>
    </submittedName>
</protein>
<accession>A0A6A7B8U4</accession>
<dbReference type="AlphaFoldDB" id="A0A6A7B8U4"/>
<feature type="compositionally biased region" description="Basic and acidic residues" evidence="1">
    <location>
        <begin position="479"/>
        <end position="489"/>
    </location>
</feature>
<feature type="compositionally biased region" description="Basic and acidic residues" evidence="1">
    <location>
        <begin position="682"/>
        <end position="695"/>
    </location>
</feature>
<feature type="region of interest" description="Disordered" evidence="1">
    <location>
        <begin position="416"/>
        <end position="616"/>
    </location>
</feature>
<feature type="compositionally biased region" description="Basic residues" evidence="1">
    <location>
        <begin position="184"/>
        <end position="196"/>
    </location>
</feature>
<feature type="region of interest" description="Disordered" evidence="1">
    <location>
        <begin position="1"/>
        <end position="25"/>
    </location>
</feature>
<feature type="compositionally biased region" description="Polar residues" evidence="1">
    <location>
        <begin position="305"/>
        <end position="337"/>
    </location>
</feature>
<gene>
    <name evidence="2" type="ORF">T440DRAFT_478613</name>
</gene>
<proteinExistence type="predicted"/>
<dbReference type="OrthoDB" id="3795696at2759"/>
<feature type="compositionally biased region" description="Polar residues" evidence="1">
    <location>
        <begin position="571"/>
        <end position="583"/>
    </location>
</feature>
<evidence type="ECO:0000256" key="1">
    <source>
        <dbReference type="SAM" id="MobiDB-lite"/>
    </source>
</evidence>
<feature type="compositionally biased region" description="Low complexity" evidence="1">
    <location>
        <begin position="496"/>
        <end position="511"/>
    </location>
</feature>
<feature type="compositionally biased region" description="Basic residues" evidence="1">
    <location>
        <begin position="449"/>
        <end position="461"/>
    </location>
</feature>
<feature type="compositionally biased region" description="Polar residues" evidence="1">
    <location>
        <begin position="164"/>
        <end position="173"/>
    </location>
</feature>
<evidence type="ECO:0000313" key="2">
    <source>
        <dbReference type="EMBL" id="KAF2851127.1"/>
    </source>
</evidence>
<feature type="region of interest" description="Disordered" evidence="1">
    <location>
        <begin position="297"/>
        <end position="387"/>
    </location>
</feature>
<name>A0A6A7B8U4_9PLEO</name>
<evidence type="ECO:0000313" key="3">
    <source>
        <dbReference type="Proteomes" id="UP000799423"/>
    </source>
</evidence>
<reference evidence="2" key="1">
    <citation type="submission" date="2020-01" db="EMBL/GenBank/DDBJ databases">
        <authorList>
            <consortium name="DOE Joint Genome Institute"/>
            <person name="Haridas S."/>
            <person name="Albert R."/>
            <person name="Binder M."/>
            <person name="Bloem J."/>
            <person name="Labutti K."/>
            <person name="Salamov A."/>
            <person name="Andreopoulos B."/>
            <person name="Baker S.E."/>
            <person name="Barry K."/>
            <person name="Bills G."/>
            <person name="Bluhm B.H."/>
            <person name="Cannon C."/>
            <person name="Castanera R."/>
            <person name="Culley D.E."/>
            <person name="Daum C."/>
            <person name="Ezra D."/>
            <person name="Gonzalez J.B."/>
            <person name="Henrissat B."/>
            <person name="Kuo A."/>
            <person name="Liang C."/>
            <person name="Lipzen A."/>
            <person name="Lutzoni F."/>
            <person name="Magnuson J."/>
            <person name="Mondo S."/>
            <person name="Nolan M."/>
            <person name="Ohm R."/>
            <person name="Pangilinan J."/>
            <person name="Park H.-J."/>
            <person name="Ramirez L."/>
            <person name="Alfaro M."/>
            <person name="Sun H."/>
            <person name="Tritt A."/>
            <person name="Yoshinaga Y."/>
            <person name="Zwiers L.-H."/>
            <person name="Turgeon B.G."/>
            <person name="Goodwin S.B."/>
            <person name="Spatafora J.W."/>
            <person name="Crous P.W."/>
            <person name="Grigoriev I.V."/>
        </authorList>
    </citation>
    <scope>NUCLEOTIDE SEQUENCE</scope>
    <source>
        <strain evidence="2">IPT5</strain>
    </source>
</reference>
<keyword evidence="3" id="KW-1185">Reference proteome</keyword>
<feature type="compositionally biased region" description="Basic residues" evidence="1">
    <location>
        <begin position="253"/>
        <end position="263"/>
    </location>
</feature>
<sequence length="722" mass="77978">MAPNGHKASQRRDGHQSHKSSCQSWLKTKGQIEFEEWRADNPTQQLSYEDWTSSKHVAGLSLFFAAADIFDESDSTDDDEEGEPVEVKPRPRAVRTQSAREPKKKVTTNGNGTPRAASSATPTARAHSDELSPSSKRKRKAKKSFLSEEVIASDGESDADQRRSTALTEQAGATPTVPDIAVNGKRRSSARKSKKKVLSEEMVSPEDELDDPMVLDEVVPPPIASPLPVRSAPKAKAKATAQTPVQTSEPPRKTHILKLSTRKAPKELELPKEDGRFGDIYKTMPPALAWWFKHGGKSRSDLETDNTAGSKTPTQPVETGVQSAAGSPNPTDLSASATRRGLRTRRPAQQRPYYHDAQLFDDVEPENSSPGNPSTAPSELRSRRASAVSFVSKPYDDRLLAHLDAEDLAILQDDAEDEEVGERRPKTFKGKGRAWKKEESDEDEEFTVARKKAAKAARAKAKSQAPVITKKRGRPRKSALSDDMVRDDSEMPDAISANGSPAPSLSPAAAAKDGARKTRKPSRKSLLSAEIVEDSDSDVDVSLNTVSVPGESVPAPALTPKLKKTVKAMDSDQSTTPRGSVRQQDAGEAVELITSATPVDAPSKIHVTPRKTISASQMKNALPAKYLSSLSDAKEGAEEGSDAGQIEPVDAPSRRHVTPRKTISARQMKNALPAKYLNSPSDAKEGAEEGSDAGRVEPVVVGVEAEKDRGEVLCKPLPAPTN</sequence>